<dbReference type="EC" id="1.3.5.1" evidence="4"/>
<sequence>MSDPIVHDIVIVGAGLAGSWAAMVAAREGITNIGVLSKVHPLRSHSGAAQGGIAAALNNVRPVEGTGPRGPLEQIPADGEPVDSPDLHMFDTIKGSDWLGDQDKIHVLVNDAVDILYEYEHMGCVFSRTADGRINQRRFGGHSAPRANFAADWTGHVLLHTIHEQCLKHGVNFYSEWYVLELIVEDGITRGVVAMDILTGELHTINAKAVMFATGGYGRAWKITSNATANTGDGVAVAYNAGVPLMDMEFVQFHPTGIYKHGILMSEACRGEGGYLRNGNGERFMENYAPDKMELAPRDLVSRSEQTEIDQGRGAGDDKQGIYLDLTHLGREKILQRLPQVREIAMNFLGVDIIDEPAKIQPTAHYSMGGIPTDVNGQVIRNAEGEPFTGFFAAGECACVSVHGANRLGTNSLLEASVFGRRTGYEMARFIEGGAKLHPITNPDPTKKQRERIERVMDKHNDSQAGRIAPIAEALKWNMTDNCGIFRNEEKLEKGLARIHELKGDFTKARVMDQSRRFNTDVLMALETENLLTFSEVVVAGALARTESRGAHSRTDHQKRDDTDWLKHTLAHKSENGEPVLSYKDVCIDWEKYPPQERKY</sequence>
<dbReference type="InterPro" id="IPR027477">
    <property type="entry name" value="Succ_DH/fumarate_Rdtase_cat_sf"/>
</dbReference>
<evidence type="ECO:0000256" key="9">
    <source>
        <dbReference type="ARBA" id="ARBA00023002"/>
    </source>
</evidence>
<dbReference type="SUPFAM" id="SSF51905">
    <property type="entry name" value="FAD/NAD(P)-binding domain"/>
    <property type="match status" value="1"/>
</dbReference>
<dbReference type="GO" id="GO:0009061">
    <property type="term" value="P:anaerobic respiration"/>
    <property type="evidence" value="ECO:0007669"/>
    <property type="project" value="TreeGrafter"/>
</dbReference>
<name>A0A7S8ED18_9CHLR</name>
<keyword evidence="5" id="KW-0813">Transport</keyword>
<dbReference type="GO" id="GO:0008177">
    <property type="term" value="F:succinate dehydrogenase (quinone) activity"/>
    <property type="evidence" value="ECO:0007669"/>
    <property type="project" value="UniProtKB-EC"/>
</dbReference>
<evidence type="ECO:0000256" key="10">
    <source>
        <dbReference type="ARBA" id="ARBA00023136"/>
    </source>
</evidence>
<keyword evidence="6" id="KW-0285">Flavoprotein</keyword>
<reference evidence="15 16" key="1">
    <citation type="submission" date="2020-02" db="EMBL/GenBank/DDBJ databases">
        <authorList>
            <person name="Zheng R.K."/>
            <person name="Sun C.M."/>
        </authorList>
    </citation>
    <scope>NUCLEOTIDE SEQUENCE [LARGE SCALE GENOMIC DNA]</scope>
    <source>
        <strain evidence="16">rifampicinis</strain>
    </source>
</reference>
<keyword evidence="16" id="KW-1185">Reference proteome</keyword>
<dbReference type="Pfam" id="PF02910">
    <property type="entry name" value="Succ_DH_flav_C"/>
    <property type="match status" value="1"/>
</dbReference>
<proteinExistence type="inferred from homology"/>
<dbReference type="InterPro" id="IPR014006">
    <property type="entry name" value="Succ_Dhase_FrdA_Gneg"/>
</dbReference>
<dbReference type="InterPro" id="IPR003953">
    <property type="entry name" value="FAD-dep_OxRdtase_2_FAD-bd"/>
</dbReference>
<feature type="domain" description="FAD-dependent oxidoreductase 2 FAD-binding" evidence="13">
    <location>
        <begin position="8"/>
        <end position="413"/>
    </location>
</feature>
<evidence type="ECO:0000256" key="11">
    <source>
        <dbReference type="ARBA" id="ARBA00049220"/>
    </source>
</evidence>
<evidence type="ECO:0000256" key="7">
    <source>
        <dbReference type="ARBA" id="ARBA00022827"/>
    </source>
</evidence>
<keyword evidence="8" id="KW-0249">Electron transport</keyword>
<gene>
    <name evidence="15" type="ORF">G4Y79_10075</name>
</gene>
<dbReference type="SUPFAM" id="SSF56425">
    <property type="entry name" value="Succinate dehydrogenase/fumarate reductase flavoprotein, catalytic domain"/>
    <property type="match status" value="1"/>
</dbReference>
<dbReference type="FunFam" id="3.90.700.10:FF:000001">
    <property type="entry name" value="Mitochondrial succinate dehydrogenase flavoprotein subunit"/>
    <property type="match status" value="1"/>
</dbReference>
<evidence type="ECO:0000256" key="12">
    <source>
        <dbReference type="PIRSR" id="PIRSR000171-1"/>
    </source>
</evidence>
<evidence type="ECO:0000256" key="5">
    <source>
        <dbReference type="ARBA" id="ARBA00022448"/>
    </source>
</evidence>
<dbReference type="InterPro" id="IPR036188">
    <property type="entry name" value="FAD/NAD-bd_sf"/>
</dbReference>
<dbReference type="Proteomes" id="UP000594468">
    <property type="component" value="Chromosome"/>
</dbReference>
<evidence type="ECO:0000313" key="15">
    <source>
        <dbReference type="EMBL" id="QPC84699.1"/>
    </source>
</evidence>
<evidence type="ECO:0000256" key="1">
    <source>
        <dbReference type="ARBA" id="ARBA00001974"/>
    </source>
</evidence>
<dbReference type="InterPro" id="IPR003952">
    <property type="entry name" value="FRD_SDH_FAD_BS"/>
</dbReference>
<dbReference type="AlphaFoldDB" id="A0A7S8ED18"/>
<protein>
    <recommendedName>
        <fullName evidence="4">succinate dehydrogenase</fullName>
        <ecNumber evidence="4">1.3.5.1</ecNumber>
    </recommendedName>
</protein>
<keyword evidence="7" id="KW-0274">FAD</keyword>
<comment type="similarity">
    <text evidence="3">Belongs to the FAD-dependent oxidoreductase 2 family. FRD/SDH subfamily.</text>
</comment>
<evidence type="ECO:0000256" key="2">
    <source>
        <dbReference type="ARBA" id="ARBA00004170"/>
    </source>
</evidence>
<dbReference type="GO" id="GO:0050660">
    <property type="term" value="F:flavin adenine dinucleotide binding"/>
    <property type="evidence" value="ECO:0007669"/>
    <property type="project" value="InterPro"/>
</dbReference>
<comment type="cofactor">
    <cofactor evidence="1">
        <name>FAD</name>
        <dbReference type="ChEBI" id="CHEBI:57692"/>
    </cofactor>
</comment>
<comment type="subcellular location">
    <subcellularLocation>
        <location evidence="2">Membrane</location>
        <topology evidence="2">Peripheral membrane protein</topology>
    </subcellularLocation>
</comment>
<dbReference type="NCBIfam" id="TIGR01812">
    <property type="entry name" value="sdhA_frdA_Gneg"/>
    <property type="match status" value="1"/>
</dbReference>
<dbReference type="EMBL" id="CP062983">
    <property type="protein sequence ID" value="QPC84699.1"/>
    <property type="molecule type" value="Genomic_DNA"/>
</dbReference>
<dbReference type="GO" id="GO:0005886">
    <property type="term" value="C:plasma membrane"/>
    <property type="evidence" value="ECO:0007669"/>
    <property type="project" value="TreeGrafter"/>
</dbReference>
<evidence type="ECO:0000259" key="14">
    <source>
        <dbReference type="Pfam" id="PF02910"/>
    </source>
</evidence>
<dbReference type="PANTHER" id="PTHR11632">
    <property type="entry name" value="SUCCINATE DEHYDROGENASE 2 FLAVOPROTEIN SUBUNIT"/>
    <property type="match status" value="1"/>
</dbReference>
<evidence type="ECO:0000259" key="13">
    <source>
        <dbReference type="Pfam" id="PF00890"/>
    </source>
</evidence>
<dbReference type="RefSeq" id="WP_195172762.1">
    <property type="nucleotide sequence ID" value="NZ_CP062983.1"/>
</dbReference>
<evidence type="ECO:0000256" key="6">
    <source>
        <dbReference type="ARBA" id="ARBA00022630"/>
    </source>
</evidence>
<dbReference type="KEGG" id="pmet:G4Y79_10075"/>
<evidence type="ECO:0000256" key="4">
    <source>
        <dbReference type="ARBA" id="ARBA00012792"/>
    </source>
</evidence>
<dbReference type="Gene3D" id="3.90.700.10">
    <property type="entry name" value="Succinate dehydrogenase/fumarate reductase flavoprotein, catalytic domain"/>
    <property type="match status" value="1"/>
</dbReference>
<dbReference type="GO" id="GO:0022900">
    <property type="term" value="P:electron transport chain"/>
    <property type="evidence" value="ECO:0007669"/>
    <property type="project" value="InterPro"/>
</dbReference>
<dbReference type="PANTHER" id="PTHR11632:SF51">
    <property type="entry name" value="SUCCINATE DEHYDROGENASE [UBIQUINONE] FLAVOPROTEIN SUBUNIT, MITOCHONDRIAL"/>
    <property type="match status" value="1"/>
</dbReference>
<dbReference type="InterPro" id="IPR030664">
    <property type="entry name" value="SdhA/FrdA/AprA"/>
</dbReference>
<dbReference type="Gene3D" id="3.50.50.60">
    <property type="entry name" value="FAD/NAD(P)-binding domain"/>
    <property type="match status" value="1"/>
</dbReference>
<dbReference type="GO" id="GO:0009055">
    <property type="term" value="F:electron transfer activity"/>
    <property type="evidence" value="ECO:0007669"/>
    <property type="project" value="TreeGrafter"/>
</dbReference>
<dbReference type="InterPro" id="IPR037099">
    <property type="entry name" value="Fum_R/Succ_DH_flav-like_C_sf"/>
</dbReference>
<comment type="catalytic activity">
    <reaction evidence="11">
        <text>a quinone + succinate = fumarate + a quinol</text>
        <dbReference type="Rhea" id="RHEA:40523"/>
        <dbReference type="ChEBI" id="CHEBI:24646"/>
        <dbReference type="ChEBI" id="CHEBI:29806"/>
        <dbReference type="ChEBI" id="CHEBI:30031"/>
        <dbReference type="ChEBI" id="CHEBI:132124"/>
        <dbReference type="EC" id="1.3.5.1"/>
    </reaction>
</comment>
<dbReference type="GO" id="GO:0033765">
    <property type="term" value="F:steroid dehydrogenase activity, acting on the CH-CH group of donors"/>
    <property type="evidence" value="ECO:0007669"/>
    <property type="project" value="UniProtKB-ARBA"/>
</dbReference>
<dbReference type="Gene3D" id="4.10.80.40">
    <property type="entry name" value="succinate dehydrogenase protein domain"/>
    <property type="match status" value="1"/>
</dbReference>
<evidence type="ECO:0000256" key="8">
    <source>
        <dbReference type="ARBA" id="ARBA00022982"/>
    </source>
</evidence>
<dbReference type="Gene3D" id="1.20.58.100">
    <property type="entry name" value="Fumarate reductase/succinate dehydrogenase flavoprotein-like, C-terminal domain"/>
    <property type="match status" value="1"/>
</dbReference>
<dbReference type="SUPFAM" id="SSF46977">
    <property type="entry name" value="Succinate dehydrogenase/fumarate reductase flavoprotein C-terminal domain"/>
    <property type="match status" value="1"/>
</dbReference>
<feature type="domain" description="Fumarate reductase/succinate dehydrogenase flavoprotein-like C-terminal" evidence="14">
    <location>
        <begin position="474"/>
        <end position="600"/>
    </location>
</feature>
<evidence type="ECO:0000256" key="3">
    <source>
        <dbReference type="ARBA" id="ARBA00008040"/>
    </source>
</evidence>
<keyword evidence="10" id="KW-0472">Membrane</keyword>
<keyword evidence="9" id="KW-0560">Oxidoreductase</keyword>
<feature type="active site" description="Proton acceptor" evidence="12">
    <location>
        <position position="298"/>
    </location>
</feature>
<accession>A0A7S8ED18</accession>
<evidence type="ECO:0000313" key="16">
    <source>
        <dbReference type="Proteomes" id="UP000594468"/>
    </source>
</evidence>
<dbReference type="Pfam" id="PF00890">
    <property type="entry name" value="FAD_binding_2"/>
    <property type="match status" value="1"/>
</dbReference>
<organism evidence="15 16">
    <name type="scientific">Phototrophicus methaneseepsis</name>
    <dbReference type="NCBI Taxonomy" id="2710758"/>
    <lineage>
        <taxon>Bacteria</taxon>
        <taxon>Bacillati</taxon>
        <taxon>Chloroflexota</taxon>
        <taxon>Candidatus Thermofontia</taxon>
        <taxon>Phototrophicales</taxon>
        <taxon>Phototrophicaceae</taxon>
        <taxon>Phototrophicus</taxon>
    </lineage>
</organism>
<dbReference type="PIRSF" id="PIRSF000171">
    <property type="entry name" value="SDHA_APRA_LASPO"/>
    <property type="match status" value="1"/>
</dbReference>
<dbReference type="InterPro" id="IPR015939">
    <property type="entry name" value="Fum_Rdtase/Succ_DH_flav-like_C"/>
</dbReference>
<dbReference type="PROSITE" id="PS00504">
    <property type="entry name" value="FRD_SDH_FAD_BINDING"/>
    <property type="match status" value="1"/>
</dbReference>